<dbReference type="Proteomes" id="UP000223606">
    <property type="component" value="Chromosome 1"/>
</dbReference>
<protein>
    <recommendedName>
        <fullName evidence="3">Transcriptional regulator</fullName>
    </recommendedName>
</protein>
<dbReference type="KEGG" id="hdi:HDIA_2239"/>
<evidence type="ECO:0000313" key="2">
    <source>
        <dbReference type="Proteomes" id="UP000223606"/>
    </source>
</evidence>
<gene>
    <name evidence="1" type="ORF">HDIA_2239</name>
</gene>
<organism evidence="1 2">
    <name type="scientific">Hartmannibacter diazotrophicus</name>
    <dbReference type="NCBI Taxonomy" id="1482074"/>
    <lineage>
        <taxon>Bacteria</taxon>
        <taxon>Pseudomonadati</taxon>
        <taxon>Pseudomonadota</taxon>
        <taxon>Alphaproteobacteria</taxon>
        <taxon>Hyphomicrobiales</taxon>
        <taxon>Pleomorphomonadaceae</taxon>
        <taxon>Hartmannibacter</taxon>
    </lineage>
</organism>
<dbReference type="RefSeq" id="WP_099556240.1">
    <property type="nucleotide sequence ID" value="NZ_LT960614.1"/>
</dbReference>
<dbReference type="OrthoDB" id="6064795at2"/>
<name>A0A2C9D6G6_9HYPH</name>
<evidence type="ECO:0000313" key="1">
    <source>
        <dbReference type="EMBL" id="SON55780.1"/>
    </source>
</evidence>
<sequence length="137" mass="14444">MGAVTLSGAAAAASDKDYVAIARSCWGDSLPDWIEALASECNRIGQRSAAEKIDYSGSAVSAVLRRKYQGNVAEVEARTRAALMRGTVLCPSLQRAISGAQCLANQALPFSTANPARARLFRDCRNGCLHSRIGGDA</sequence>
<accession>A0A2C9D6G6</accession>
<dbReference type="EMBL" id="LT960614">
    <property type="protein sequence ID" value="SON55780.1"/>
    <property type="molecule type" value="Genomic_DNA"/>
</dbReference>
<reference evidence="2" key="1">
    <citation type="submission" date="2017-09" db="EMBL/GenBank/DDBJ databases">
        <title>Genome sequence of Nannocystis excedens DSM 71.</title>
        <authorList>
            <person name="Blom J."/>
        </authorList>
    </citation>
    <scope>NUCLEOTIDE SEQUENCE [LARGE SCALE GENOMIC DNA]</scope>
    <source>
        <strain evidence="2">type strain: E19</strain>
    </source>
</reference>
<dbReference type="AlphaFoldDB" id="A0A2C9D6G6"/>
<evidence type="ECO:0008006" key="3">
    <source>
        <dbReference type="Google" id="ProtNLM"/>
    </source>
</evidence>
<proteinExistence type="predicted"/>
<keyword evidence="2" id="KW-1185">Reference proteome</keyword>